<evidence type="ECO:0000259" key="2">
    <source>
        <dbReference type="Pfam" id="PF13556"/>
    </source>
</evidence>
<organism evidence="3 4">
    <name type="scientific">Corynebacterium lizhenjunii</name>
    <dbReference type="NCBI Taxonomy" id="2709394"/>
    <lineage>
        <taxon>Bacteria</taxon>
        <taxon>Bacillati</taxon>
        <taxon>Actinomycetota</taxon>
        <taxon>Actinomycetes</taxon>
        <taxon>Mycobacteriales</taxon>
        <taxon>Corynebacteriaceae</taxon>
        <taxon>Corynebacterium</taxon>
    </lineage>
</organism>
<sequence length="504" mass="53127">MTDIAFHWLFNQRALGLRPLNTAQPTFSTIHASELADPTEFTAPGAIILTLGLAFEQHPDGFERYCAALASANVAGIGFGTGLTFATVPPQLLAAATRHHLTLFEVPRATAFIAIMGAVTAEQTRLDNNAQFALHRQQERLNQAAHGGIEALTAQASQELKAAVALASNSGAAVARRDFRGIDATPAAVEAAAQTGRSAGARATTTRDGQRLATITSVFPAPGQRRFALAVSRAEKFDSYARALIRHLAGLAGLLLQHPDAAAQTLLGALTLSTQLTSPQDPLQHTALKAAWNTVASRGEVTALAVAADSPARLSRCLIQLSQAATRTGVAYFALPLAQDSAALIALPPTATISPTQLFGRLAPHLRISILPATAYTELTQPRLNALLTHARSLPQGAAESYDASAPSWLASPHVHAALSTRRAATTDILRAHDATHGTELLRTLRTYLVAGANLATAAAELGLHRHTIRARIDKIQTLCHADLTNPITRAELLLLSVEPDAAG</sequence>
<dbReference type="PANTHER" id="PTHR33744:SF1">
    <property type="entry name" value="DNA-BINDING TRANSCRIPTIONAL ACTIVATOR ADER"/>
    <property type="match status" value="1"/>
</dbReference>
<keyword evidence="4" id="KW-1185">Reference proteome</keyword>
<proteinExistence type="predicted"/>
<dbReference type="InterPro" id="IPR012914">
    <property type="entry name" value="PucR_dom"/>
</dbReference>
<feature type="domain" description="Purine catabolism PurC-like" evidence="1">
    <location>
        <begin position="28"/>
        <end position="121"/>
    </location>
</feature>
<name>A0A7T0KDG8_9CORY</name>
<dbReference type="KEGG" id="cliz:G7Y31_09530"/>
<dbReference type="AlphaFoldDB" id="A0A7T0KDG8"/>
<dbReference type="InterPro" id="IPR025736">
    <property type="entry name" value="PucR_C-HTH_dom"/>
</dbReference>
<feature type="domain" description="PucR C-terminal helix-turn-helix" evidence="2">
    <location>
        <begin position="441"/>
        <end position="495"/>
    </location>
</feature>
<dbReference type="Proteomes" id="UP000594681">
    <property type="component" value="Chromosome"/>
</dbReference>
<dbReference type="Gene3D" id="1.10.10.2840">
    <property type="entry name" value="PucR C-terminal helix-turn-helix domain"/>
    <property type="match status" value="1"/>
</dbReference>
<accession>A0A7T0KDG8</accession>
<dbReference type="InterPro" id="IPR042070">
    <property type="entry name" value="PucR_C-HTH_sf"/>
</dbReference>
<evidence type="ECO:0000259" key="1">
    <source>
        <dbReference type="Pfam" id="PF07905"/>
    </source>
</evidence>
<protein>
    <submittedName>
        <fullName evidence="3">PucR family transcriptional regulator</fullName>
    </submittedName>
</protein>
<gene>
    <name evidence="3" type="ORF">G7Y31_09530</name>
</gene>
<evidence type="ECO:0000313" key="3">
    <source>
        <dbReference type="EMBL" id="QPK78770.1"/>
    </source>
</evidence>
<dbReference type="EMBL" id="CP064954">
    <property type="protein sequence ID" value="QPK78770.1"/>
    <property type="molecule type" value="Genomic_DNA"/>
</dbReference>
<dbReference type="Pfam" id="PF07905">
    <property type="entry name" value="PucR"/>
    <property type="match status" value="1"/>
</dbReference>
<dbReference type="Pfam" id="PF13556">
    <property type="entry name" value="HTH_30"/>
    <property type="match status" value="1"/>
</dbReference>
<dbReference type="PANTHER" id="PTHR33744">
    <property type="entry name" value="CARBOHYDRATE DIACID REGULATOR"/>
    <property type="match status" value="1"/>
</dbReference>
<dbReference type="RefSeq" id="WP_165010059.1">
    <property type="nucleotide sequence ID" value="NZ_CP064954.1"/>
</dbReference>
<evidence type="ECO:0000313" key="4">
    <source>
        <dbReference type="Proteomes" id="UP000594681"/>
    </source>
</evidence>
<reference evidence="3 4" key="1">
    <citation type="submission" date="2020-11" db="EMBL/GenBank/DDBJ databases">
        <title>Corynebacterium sp. ZJ-599.</title>
        <authorList>
            <person name="Zhou J."/>
        </authorList>
    </citation>
    <scope>NUCLEOTIDE SEQUENCE [LARGE SCALE GENOMIC DNA]</scope>
    <source>
        <strain evidence="3 4">ZJ-599</strain>
    </source>
</reference>
<dbReference type="InterPro" id="IPR051448">
    <property type="entry name" value="CdaR-like_regulators"/>
</dbReference>